<evidence type="ECO:0000256" key="2">
    <source>
        <dbReference type="PROSITE-ProRule" id="PRU00169"/>
    </source>
</evidence>
<dbReference type="GO" id="GO:0000160">
    <property type="term" value="P:phosphorelay signal transduction system"/>
    <property type="evidence" value="ECO:0007669"/>
    <property type="project" value="InterPro"/>
</dbReference>
<dbReference type="InterPro" id="IPR001789">
    <property type="entry name" value="Sig_transdc_resp-reg_receiver"/>
</dbReference>
<gene>
    <name evidence="5" type="ORF">SAMN05216203_0001</name>
</gene>
<dbReference type="SUPFAM" id="SSF52172">
    <property type="entry name" value="CheY-like"/>
    <property type="match status" value="1"/>
</dbReference>
<protein>
    <submittedName>
        <fullName evidence="5">Response regulator receiver domain-containing protein</fullName>
    </submittedName>
</protein>
<dbReference type="InterPro" id="IPR050595">
    <property type="entry name" value="Bact_response_regulator"/>
</dbReference>
<evidence type="ECO:0000313" key="5">
    <source>
        <dbReference type="EMBL" id="SFR40670.1"/>
    </source>
</evidence>
<reference evidence="5 6" key="1">
    <citation type="submission" date="2016-10" db="EMBL/GenBank/DDBJ databases">
        <authorList>
            <person name="de Groot N.N."/>
        </authorList>
    </citation>
    <scope>NUCLEOTIDE SEQUENCE [LARGE SCALE GENOMIC DNA]</scope>
    <source>
        <strain evidence="5 6">CGMCC 1.9167</strain>
    </source>
</reference>
<evidence type="ECO:0000256" key="1">
    <source>
        <dbReference type="ARBA" id="ARBA00022553"/>
    </source>
</evidence>
<feature type="modified residue" description="4-aspartylphosphate" evidence="2">
    <location>
        <position position="54"/>
    </location>
</feature>
<evidence type="ECO:0000259" key="4">
    <source>
        <dbReference type="PROSITE" id="PS50110"/>
    </source>
</evidence>
<dbReference type="EMBL" id="FOYW01000001">
    <property type="protein sequence ID" value="SFR40670.1"/>
    <property type="molecule type" value="Genomic_DNA"/>
</dbReference>
<accession>A0A1I6GEV5</accession>
<dbReference type="InterPro" id="IPR011006">
    <property type="entry name" value="CheY-like_superfamily"/>
</dbReference>
<dbReference type="STRING" id="650891.SAMN05216203_0001"/>
<proteinExistence type="predicted"/>
<dbReference type="AlphaFoldDB" id="A0A1I6GEV5"/>
<dbReference type="PROSITE" id="PS50110">
    <property type="entry name" value="RESPONSE_REGULATORY"/>
    <property type="match status" value="1"/>
</dbReference>
<sequence length="252" mass="27889">MPRGNALIVDDSSTARIILARLLEKADLTSKGVGSAEEALSLVQHEHFDLIFLDHLLPGMNGFDALEKLKHRPESRDTPVFMYTSQNADRYVQDAKARGAAGVIGKQVEREQLIRMIDAILANGEDEPELAEPDVSPYQTVADQSYLRRLTGRLSTLEIAYEEANEDIRTLKQHMARVDARFQEELESQVSKVRRQWMLTTLVFVLVALFLGLQINSVSETVDGLNNQLRLVTQMIGGLMELVGGNGGNGGG</sequence>
<evidence type="ECO:0000256" key="3">
    <source>
        <dbReference type="SAM" id="Coils"/>
    </source>
</evidence>
<dbReference type="Proteomes" id="UP000198644">
    <property type="component" value="Unassembled WGS sequence"/>
</dbReference>
<organism evidence="5 6">
    <name type="scientific">Marinobacter daqiaonensis</name>
    <dbReference type="NCBI Taxonomy" id="650891"/>
    <lineage>
        <taxon>Bacteria</taxon>
        <taxon>Pseudomonadati</taxon>
        <taxon>Pseudomonadota</taxon>
        <taxon>Gammaproteobacteria</taxon>
        <taxon>Pseudomonadales</taxon>
        <taxon>Marinobacteraceae</taxon>
        <taxon>Marinobacter</taxon>
    </lineage>
</organism>
<keyword evidence="1 2" id="KW-0597">Phosphoprotein</keyword>
<feature type="coiled-coil region" evidence="3">
    <location>
        <begin position="147"/>
        <end position="181"/>
    </location>
</feature>
<dbReference type="OrthoDB" id="236568at2"/>
<dbReference type="SMART" id="SM00448">
    <property type="entry name" value="REC"/>
    <property type="match status" value="1"/>
</dbReference>
<feature type="domain" description="Response regulatory" evidence="4">
    <location>
        <begin position="5"/>
        <end position="121"/>
    </location>
</feature>
<dbReference type="CDD" id="cd00156">
    <property type="entry name" value="REC"/>
    <property type="match status" value="1"/>
</dbReference>
<dbReference type="Gene3D" id="3.40.50.2300">
    <property type="match status" value="1"/>
</dbReference>
<keyword evidence="6" id="KW-1185">Reference proteome</keyword>
<dbReference type="PANTHER" id="PTHR44591">
    <property type="entry name" value="STRESS RESPONSE REGULATOR PROTEIN 1"/>
    <property type="match status" value="1"/>
</dbReference>
<name>A0A1I6GEV5_9GAMM</name>
<evidence type="ECO:0000313" key="6">
    <source>
        <dbReference type="Proteomes" id="UP000198644"/>
    </source>
</evidence>
<keyword evidence="3" id="KW-0175">Coiled coil</keyword>
<dbReference type="PANTHER" id="PTHR44591:SF3">
    <property type="entry name" value="RESPONSE REGULATORY DOMAIN-CONTAINING PROTEIN"/>
    <property type="match status" value="1"/>
</dbReference>
<dbReference type="RefSeq" id="WP_092008282.1">
    <property type="nucleotide sequence ID" value="NZ_FOYW01000001.1"/>
</dbReference>
<dbReference type="Pfam" id="PF00072">
    <property type="entry name" value="Response_reg"/>
    <property type="match status" value="1"/>
</dbReference>